<evidence type="ECO:0000256" key="1">
    <source>
        <dbReference type="ARBA" id="ARBA00009437"/>
    </source>
</evidence>
<organism evidence="6">
    <name type="scientific">Paenibacillus polymyxa</name>
    <name type="common">Bacillus polymyxa</name>
    <dbReference type="NCBI Taxonomy" id="1406"/>
    <lineage>
        <taxon>Bacteria</taxon>
        <taxon>Bacillati</taxon>
        <taxon>Bacillota</taxon>
        <taxon>Bacilli</taxon>
        <taxon>Bacillales</taxon>
        <taxon>Paenibacillaceae</taxon>
        <taxon>Paenibacillus</taxon>
    </lineage>
</organism>
<keyword evidence="2" id="KW-0805">Transcription regulation</keyword>
<keyword evidence="3" id="KW-0238">DNA-binding</keyword>
<proteinExistence type="inferred from homology"/>
<dbReference type="GO" id="GO:0032993">
    <property type="term" value="C:protein-DNA complex"/>
    <property type="evidence" value="ECO:0007669"/>
    <property type="project" value="TreeGrafter"/>
</dbReference>
<dbReference type="AlphaFoldDB" id="A0AAE9PX49"/>
<dbReference type="PANTHER" id="PTHR30346">
    <property type="entry name" value="TRANSCRIPTIONAL DUAL REGULATOR HCAR-RELATED"/>
    <property type="match status" value="1"/>
</dbReference>
<dbReference type="SUPFAM" id="SSF53850">
    <property type="entry name" value="Periplasmic binding protein-like II"/>
    <property type="match status" value="1"/>
</dbReference>
<dbReference type="InterPro" id="IPR005119">
    <property type="entry name" value="LysR_subst-bd"/>
</dbReference>
<reference evidence="6" key="1">
    <citation type="submission" date="2022-11" db="EMBL/GenBank/DDBJ databases">
        <authorList>
            <person name="Vasilchenko N.G."/>
            <person name="Prazdnova E.V."/>
            <person name="Gorovtsov A.V."/>
            <person name="Chistyakov V.A."/>
            <person name="Pak M.L."/>
        </authorList>
    </citation>
    <scope>NUCLEOTIDE SEQUENCE</scope>
    <source>
        <strain evidence="6">R 4.5</strain>
    </source>
</reference>
<dbReference type="EMBL" id="CP097770">
    <property type="protein sequence ID" value="UZP76544.1"/>
    <property type="molecule type" value="Genomic_DNA"/>
</dbReference>
<evidence type="ECO:0000256" key="4">
    <source>
        <dbReference type="ARBA" id="ARBA00023163"/>
    </source>
</evidence>
<sequence length="102" mass="11289">MGASFHNLILDFCGQHGFQPQIVQEAVQMYTIVNLVAAGIGISIVPSSVSVFQRSDVVFRSFQEESPSIPLYAAWKTGTHETVLTHFLEVVEETACNEELDM</sequence>
<dbReference type="CDD" id="cd08414">
    <property type="entry name" value="PBP2_LTTR_aromatics_like"/>
    <property type="match status" value="1"/>
</dbReference>
<protein>
    <submittedName>
        <fullName evidence="6">LysR family substrate-binding domain-containing protein</fullName>
    </submittedName>
</protein>
<dbReference type="GO" id="GO:0003677">
    <property type="term" value="F:DNA binding"/>
    <property type="evidence" value="ECO:0007669"/>
    <property type="project" value="UniProtKB-KW"/>
</dbReference>
<gene>
    <name evidence="6" type="ORF">MF626_06020</name>
</gene>
<accession>A0AAE9PX49</accession>
<dbReference type="Pfam" id="PF03466">
    <property type="entry name" value="LysR_substrate"/>
    <property type="match status" value="1"/>
</dbReference>
<comment type="similarity">
    <text evidence="1">Belongs to the LysR transcriptional regulatory family.</text>
</comment>
<evidence type="ECO:0000256" key="3">
    <source>
        <dbReference type="ARBA" id="ARBA00023125"/>
    </source>
</evidence>
<feature type="domain" description="LysR substrate-binding" evidence="5">
    <location>
        <begin position="2"/>
        <end position="94"/>
    </location>
</feature>
<evidence type="ECO:0000259" key="5">
    <source>
        <dbReference type="Pfam" id="PF03466"/>
    </source>
</evidence>
<evidence type="ECO:0000313" key="6">
    <source>
        <dbReference type="EMBL" id="UZP76544.1"/>
    </source>
</evidence>
<evidence type="ECO:0000256" key="2">
    <source>
        <dbReference type="ARBA" id="ARBA00023015"/>
    </source>
</evidence>
<dbReference type="Gene3D" id="3.40.190.10">
    <property type="entry name" value="Periplasmic binding protein-like II"/>
    <property type="match status" value="2"/>
</dbReference>
<dbReference type="PANTHER" id="PTHR30346:SF0">
    <property type="entry name" value="HCA OPERON TRANSCRIPTIONAL ACTIVATOR HCAR"/>
    <property type="match status" value="1"/>
</dbReference>
<name>A0AAE9PX49_PAEPO</name>
<dbReference type="GO" id="GO:0003700">
    <property type="term" value="F:DNA-binding transcription factor activity"/>
    <property type="evidence" value="ECO:0007669"/>
    <property type="project" value="TreeGrafter"/>
</dbReference>
<keyword evidence="4" id="KW-0804">Transcription</keyword>